<dbReference type="EMBL" id="KZ308343">
    <property type="protein sequence ID" value="KAG8227825.1"/>
    <property type="molecule type" value="Genomic_DNA"/>
</dbReference>
<dbReference type="InterPro" id="IPR017853">
    <property type="entry name" value="GH"/>
</dbReference>
<evidence type="ECO:0000256" key="2">
    <source>
        <dbReference type="ARBA" id="ARBA00022801"/>
    </source>
</evidence>
<evidence type="ECO:0000256" key="5">
    <source>
        <dbReference type="SAM" id="MobiDB-lite"/>
    </source>
</evidence>
<evidence type="ECO:0000313" key="7">
    <source>
        <dbReference type="Proteomes" id="UP000792457"/>
    </source>
</evidence>
<feature type="region of interest" description="Disordered" evidence="5">
    <location>
        <begin position="233"/>
        <end position="253"/>
    </location>
</feature>
<dbReference type="Gene3D" id="3.30.379.10">
    <property type="entry name" value="Chitobiase/beta-hexosaminidase domain 2-like"/>
    <property type="match status" value="1"/>
</dbReference>
<dbReference type="GO" id="GO:0004842">
    <property type="term" value="F:ubiquitin-protein transferase activity"/>
    <property type="evidence" value="ECO:0007669"/>
    <property type="project" value="TreeGrafter"/>
</dbReference>
<feature type="compositionally biased region" description="Polar residues" evidence="5">
    <location>
        <begin position="276"/>
        <end position="294"/>
    </location>
</feature>
<reference evidence="6" key="2">
    <citation type="submission" date="2017-10" db="EMBL/GenBank/DDBJ databases">
        <title>Ladona fulva Genome sequencing and assembly.</title>
        <authorList>
            <person name="Murali S."/>
            <person name="Richards S."/>
            <person name="Bandaranaike D."/>
            <person name="Bellair M."/>
            <person name="Blankenburg K."/>
            <person name="Chao H."/>
            <person name="Dinh H."/>
            <person name="Doddapaneni H."/>
            <person name="Dugan-Rocha S."/>
            <person name="Elkadiri S."/>
            <person name="Gnanaolivu R."/>
            <person name="Hernandez B."/>
            <person name="Skinner E."/>
            <person name="Javaid M."/>
            <person name="Lee S."/>
            <person name="Li M."/>
            <person name="Ming W."/>
            <person name="Munidasa M."/>
            <person name="Muniz J."/>
            <person name="Nguyen L."/>
            <person name="Hughes D."/>
            <person name="Osuji N."/>
            <person name="Pu L.-L."/>
            <person name="Puazo M."/>
            <person name="Qu C."/>
            <person name="Quiroz J."/>
            <person name="Raj R."/>
            <person name="Weissenberger G."/>
            <person name="Xin Y."/>
            <person name="Zou X."/>
            <person name="Han Y."/>
            <person name="Worley K."/>
            <person name="Muzny D."/>
            <person name="Gibbs R."/>
        </authorList>
    </citation>
    <scope>NUCLEOTIDE SEQUENCE</scope>
    <source>
        <strain evidence="6">Sampled in the wild</strain>
    </source>
</reference>
<keyword evidence="7" id="KW-1185">Reference proteome</keyword>
<dbReference type="SMART" id="SM00248">
    <property type="entry name" value="ANK"/>
    <property type="match status" value="4"/>
</dbReference>
<evidence type="ECO:0000256" key="1">
    <source>
        <dbReference type="ARBA" id="ARBA00022737"/>
    </source>
</evidence>
<dbReference type="SUPFAM" id="SSF48403">
    <property type="entry name" value="Ankyrin repeat"/>
    <property type="match status" value="1"/>
</dbReference>
<gene>
    <name evidence="6" type="ORF">J437_LFUL008469</name>
</gene>
<dbReference type="GO" id="GO:0016787">
    <property type="term" value="F:hydrolase activity"/>
    <property type="evidence" value="ECO:0007669"/>
    <property type="project" value="UniProtKB-KW"/>
</dbReference>
<feature type="repeat" description="ANK" evidence="4">
    <location>
        <begin position="168"/>
        <end position="194"/>
    </location>
</feature>
<dbReference type="Pfam" id="PF12796">
    <property type="entry name" value="Ank_2"/>
    <property type="match status" value="1"/>
</dbReference>
<protein>
    <submittedName>
        <fullName evidence="6">Uncharacterized protein</fullName>
    </submittedName>
</protein>
<dbReference type="OrthoDB" id="5806726at2759"/>
<evidence type="ECO:0000256" key="3">
    <source>
        <dbReference type="ARBA" id="ARBA00023043"/>
    </source>
</evidence>
<comment type="caution">
    <text evidence="6">The sequence shown here is derived from an EMBL/GenBank/DDBJ whole genome shotgun (WGS) entry which is preliminary data.</text>
</comment>
<keyword evidence="2" id="KW-0378">Hydrolase</keyword>
<dbReference type="PANTHER" id="PTHR24171:SF11">
    <property type="entry name" value="26S PROTEASOME NON-ATPASE REGULATORY SUBUNIT 10"/>
    <property type="match status" value="1"/>
</dbReference>
<feature type="region of interest" description="Disordered" evidence="5">
    <location>
        <begin position="825"/>
        <end position="851"/>
    </location>
</feature>
<proteinExistence type="predicted"/>
<feature type="region of interest" description="Disordered" evidence="5">
    <location>
        <begin position="458"/>
        <end position="480"/>
    </location>
</feature>
<dbReference type="AlphaFoldDB" id="A0A8K0NX82"/>
<keyword evidence="1" id="KW-0677">Repeat</keyword>
<dbReference type="PROSITE" id="PS50088">
    <property type="entry name" value="ANK_REPEAT"/>
    <property type="match status" value="3"/>
</dbReference>
<evidence type="ECO:0000313" key="6">
    <source>
        <dbReference type="EMBL" id="KAG8227825.1"/>
    </source>
</evidence>
<dbReference type="GO" id="GO:0031436">
    <property type="term" value="C:BRCA1-BARD1 complex"/>
    <property type="evidence" value="ECO:0007669"/>
    <property type="project" value="TreeGrafter"/>
</dbReference>
<dbReference type="Gene3D" id="1.25.40.20">
    <property type="entry name" value="Ankyrin repeat-containing domain"/>
    <property type="match status" value="2"/>
</dbReference>
<feature type="region of interest" description="Disordered" evidence="5">
    <location>
        <begin position="266"/>
        <end position="294"/>
    </location>
</feature>
<dbReference type="SUPFAM" id="SSF51445">
    <property type="entry name" value="(Trans)glycosidases"/>
    <property type="match status" value="1"/>
</dbReference>
<feature type="repeat" description="ANK" evidence="4">
    <location>
        <begin position="51"/>
        <end position="83"/>
    </location>
</feature>
<sequence length="1010" mass="111348">MLKEICDDIKTAIELGRTDIIRTLLEACDKCEVEKESGLTKESVLNRPLLEDGTFLYFATKLNQGDVVRTLLSCGADPGVQNENGQNAIDIISSENMRRIYVDELLRATACSEVGRVCQLNAAGIYINSVDSEESKNTPLHWAACLGNKDIVSCLIDRGADINAMNASGATPLHDAVARGNPEIVEELLQTGANPLIQALKGKFAGKTPLDLAQGKPELMALMERFTSHLVNGQSSNHSTVHKRSTSVDSYGNIRRDLQQDTVGALVHSSERRLSRSTSHNYSPSPSVAPPTYNSQNSFELSPWIDQVMVIENLVRTHMSTPVRPLVTQGCCHLLWPQPQRIVELDGGMEFYPGKELHISILQGNVSMHRILDVWDVSRPSLLALGHDVKIGDVQPSCGRWTPCQVECTVNDALFTASDAYQIHISSQKVRMSASSLAGLHYAICTFVQLLRLSQQGEISDQSNEKPTDSEQTGEGGDITRGAAPGLQSMLIQDWPTLCHRGVLLDISPRGRIPTMDYLFHMIDLWSSMKVSHLHLYTRLMPSSEWQLCYSRSEMVTIDRYCQDHFVELIPVLEVDAHLCYEELSDMWPSFQEILSTFPTLRYVHVGPRLSSLLVEPARAGFCSGRQGREDTSQDGEDDDADGGFGGLQELWHLLSLPHSVTLMICGNALHYQPRPPILPPNVVVVEYGFQADYDFLEWSTKFQREGNMPLLCPGTASWNSFAGCPEASVCNIYRAVQAAKELSSLGVVVAHWSGSFHLTPHPFAWPGFVMTAGLSWNPATHWDYLHNSLPDLLDAHVFRDASHVVGRTVVELGHAETFVVRTGRGQSSGDVSDLPPREESSGGNSGGGSSTLYRLLTDPDGVDLENLSVDLFGRITKHIKKCQNNLFRAKLSCAFAEMVIQELQLAADLMLTACRIGRTLVGVGINPNSNMGLSVINLGVSNLPPTFRTDIANKLLAHIEQYRGTWLQRHLPAGLQGSLLILTTALRRFVPHEPSLNEHSPLASPTQTF</sequence>
<feature type="repeat" description="ANK" evidence="4">
    <location>
        <begin position="135"/>
        <end position="167"/>
    </location>
</feature>
<dbReference type="GO" id="GO:0085020">
    <property type="term" value="P:protein K6-linked ubiquitination"/>
    <property type="evidence" value="ECO:0007669"/>
    <property type="project" value="TreeGrafter"/>
</dbReference>
<dbReference type="PANTHER" id="PTHR24171">
    <property type="entry name" value="ANKYRIN REPEAT DOMAIN-CONTAINING PROTEIN 39-RELATED"/>
    <property type="match status" value="1"/>
</dbReference>
<dbReference type="Gene3D" id="3.20.20.80">
    <property type="entry name" value="Glycosidases"/>
    <property type="match status" value="2"/>
</dbReference>
<dbReference type="PROSITE" id="PS50297">
    <property type="entry name" value="ANK_REP_REGION"/>
    <property type="match status" value="2"/>
</dbReference>
<accession>A0A8K0NX82</accession>
<reference evidence="6" key="1">
    <citation type="submission" date="2013-04" db="EMBL/GenBank/DDBJ databases">
        <authorList>
            <person name="Qu J."/>
            <person name="Murali S.C."/>
            <person name="Bandaranaike D."/>
            <person name="Bellair M."/>
            <person name="Blankenburg K."/>
            <person name="Chao H."/>
            <person name="Dinh H."/>
            <person name="Doddapaneni H."/>
            <person name="Downs B."/>
            <person name="Dugan-Rocha S."/>
            <person name="Elkadiri S."/>
            <person name="Gnanaolivu R.D."/>
            <person name="Hernandez B."/>
            <person name="Javaid M."/>
            <person name="Jayaseelan J.C."/>
            <person name="Lee S."/>
            <person name="Li M."/>
            <person name="Ming W."/>
            <person name="Munidasa M."/>
            <person name="Muniz J."/>
            <person name="Nguyen L."/>
            <person name="Ongeri F."/>
            <person name="Osuji N."/>
            <person name="Pu L.-L."/>
            <person name="Puazo M."/>
            <person name="Qu C."/>
            <person name="Quiroz J."/>
            <person name="Raj R."/>
            <person name="Weissenberger G."/>
            <person name="Xin Y."/>
            <person name="Zou X."/>
            <person name="Han Y."/>
            <person name="Richards S."/>
            <person name="Worley K."/>
            <person name="Muzny D."/>
            <person name="Gibbs R."/>
        </authorList>
    </citation>
    <scope>NUCLEOTIDE SEQUENCE</scope>
    <source>
        <strain evidence="6">Sampled in the wild</strain>
    </source>
</reference>
<organism evidence="6 7">
    <name type="scientific">Ladona fulva</name>
    <name type="common">Scarce chaser dragonfly</name>
    <name type="synonym">Libellula fulva</name>
    <dbReference type="NCBI Taxonomy" id="123851"/>
    <lineage>
        <taxon>Eukaryota</taxon>
        <taxon>Metazoa</taxon>
        <taxon>Ecdysozoa</taxon>
        <taxon>Arthropoda</taxon>
        <taxon>Hexapoda</taxon>
        <taxon>Insecta</taxon>
        <taxon>Pterygota</taxon>
        <taxon>Palaeoptera</taxon>
        <taxon>Odonata</taxon>
        <taxon>Epiprocta</taxon>
        <taxon>Anisoptera</taxon>
        <taxon>Libelluloidea</taxon>
        <taxon>Libellulidae</taxon>
        <taxon>Ladona</taxon>
    </lineage>
</organism>
<dbReference type="GO" id="GO:0070531">
    <property type="term" value="C:BRCA1-A complex"/>
    <property type="evidence" value="ECO:0007669"/>
    <property type="project" value="TreeGrafter"/>
</dbReference>
<dbReference type="Proteomes" id="UP000792457">
    <property type="component" value="Unassembled WGS sequence"/>
</dbReference>
<keyword evidence="3 4" id="KW-0040">ANK repeat</keyword>
<dbReference type="InterPro" id="IPR036770">
    <property type="entry name" value="Ankyrin_rpt-contain_sf"/>
</dbReference>
<dbReference type="InterPro" id="IPR002110">
    <property type="entry name" value="Ankyrin_rpt"/>
</dbReference>
<evidence type="ECO:0000256" key="4">
    <source>
        <dbReference type="PROSITE-ProRule" id="PRU00023"/>
    </source>
</evidence>
<dbReference type="InterPro" id="IPR029018">
    <property type="entry name" value="Hex-like_dom2"/>
</dbReference>
<name>A0A8K0NX82_LADFU</name>
<dbReference type="SUPFAM" id="SSF55545">
    <property type="entry name" value="beta-N-acetylhexosaminidase-like domain"/>
    <property type="match status" value="1"/>
</dbReference>